<keyword evidence="7" id="KW-0464">Manganese</keyword>
<dbReference type="EMBL" id="FWXH01000014">
    <property type="protein sequence ID" value="SMC26694.1"/>
    <property type="molecule type" value="Genomic_DNA"/>
</dbReference>
<dbReference type="Pfam" id="PF02272">
    <property type="entry name" value="DHHA1"/>
    <property type="match status" value="1"/>
</dbReference>
<dbReference type="InterPro" id="IPR051319">
    <property type="entry name" value="Oligoribo/pAp-PDE_c-di-AMP_PDE"/>
</dbReference>
<dbReference type="GO" id="GO:0016787">
    <property type="term" value="F:hydrolase activity"/>
    <property type="evidence" value="ECO:0007669"/>
    <property type="project" value="UniProtKB-UniRule"/>
</dbReference>
<evidence type="ECO:0000313" key="12">
    <source>
        <dbReference type="EMBL" id="SMC26694.1"/>
    </source>
</evidence>
<accession>A0A1W1XS55</accession>
<protein>
    <recommendedName>
        <fullName evidence="6">Cyclic-di-AMP phosphodiesterase</fullName>
        <ecNumber evidence="6">3.1.4.-</ecNumber>
    </recommendedName>
</protein>
<feature type="binding site" evidence="7">
    <location>
        <position position="361"/>
    </location>
    <ligand>
        <name>Mn(2+)</name>
        <dbReference type="ChEBI" id="CHEBI:29035"/>
        <label>1</label>
    </ligand>
</feature>
<dbReference type="FunFam" id="3.90.1640.10:FF:000002">
    <property type="entry name" value="Cyclic-di-AMP phosphodiesterase"/>
    <property type="match status" value="1"/>
</dbReference>
<keyword evidence="7" id="KW-0479">Metal-binding</keyword>
<dbReference type="Gene3D" id="3.90.1640.10">
    <property type="entry name" value="inorganic pyrophosphatase (n-terminal core)"/>
    <property type="match status" value="1"/>
</dbReference>
<dbReference type="GO" id="GO:0106409">
    <property type="term" value="F:cyclic-di-AMP phosphodiesterase activity"/>
    <property type="evidence" value="ECO:0007669"/>
    <property type="project" value="RHEA"/>
</dbReference>
<dbReference type="RefSeq" id="WP_084116701.1">
    <property type="nucleotide sequence ID" value="NZ_FWXH01000014.1"/>
</dbReference>
<evidence type="ECO:0000256" key="3">
    <source>
        <dbReference type="ARBA" id="ARBA00022692"/>
    </source>
</evidence>
<evidence type="ECO:0000256" key="2">
    <source>
        <dbReference type="ARBA" id="ARBA00022475"/>
    </source>
</evidence>
<dbReference type="PIRSF" id="PIRSF026583">
    <property type="entry name" value="YybT"/>
    <property type="match status" value="1"/>
</dbReference>
<dbReference type="PANTHER" id="PTHR47618">
    <property type="entry name" value="BIFUNCTIONAL OLIGORIBONUCLEASE AND PAP PHOSPHATASE NRNA"/>
    <property type="match status" value="1"/>
</dbReference>
<name>A0A1W1XS55_9CLOT</name>
<sequence>MENKYDFFSQGNLVYMIIIGILIAVILFYGHIVIGGIFLLFFLVLIVYNIKNNKIRKNEWKKFIEDFSSKLDSATKNTLVKLPFPLIIISDKGKILWYNQNLSMIANDTNILERNIKDVINKISVKDILEGNKKSYRYVKIKDKFFDIHVSIVNTTDSINGKDNIILLYFYEVSDKYELLNEIENIKESVILIEVDNLDEVVKSTPEDKKPLLIAEIERNINSYAQSINAMFKKYSSGKYVLVIQNKNLRKEIEKKFDILDIMREINVGNKLAITLSIGIGRGGETPIENYNFAVSAKELALGRGGDQAVVKKRDKLLFYGGKTKEVEKRTKVRARVIGQSLVDLAKESSNIIIMGHNNPDIDCIGSGIGIYSAISMFNDKSYVLADKLSNNVKYIVDKFNKDPDYDNRFKTIKESFQIIDENSLLILVDVNSKSYVQSPELFSKFKRVVVIDHHRKSASSIEDAILSYIEPYASSTAELVTEIVQYMNDKYKMKPIEAEALLAGICVDTKNFYFKTGVRTFEAAAYLRKHGADTIDVKKLFSSDLNSYIKKADIIRSAEITDENIAIAICPSGIQDNILAAQAADELLNITGIKASFVLVKINNEILISGRSFGDINVQLILESLGGGGHMTMAGAKVEISSDDKGRGEGSEIKDVIIELKNSIRKYVKEGE</sequence>
<dbReference type="EC" id="3.1.4.-" evidence="6"/>
<comment type="catalytic activity">
    <reaction evidence="6">
        <text>3',3'-c-di-AMP + H2O = 5'-O-phosphonoadenylyl-(3'-&gt;5')-adenosine + H(+)</text>
        <dbReference type="Rhea" id="RHEA:54420"/>
        <dbReference type="ChEBI" id="CHEBI:15377"/>
        <dbReference type="ChEBI" id="CHEBI:15378"/>
        <dbReference type="ChEBI" id="CHEBI:71500"/>
        <dbReference type="ChEBI" id="CHEBI:138171"/>
    </reaction>
</comment>
<evidence type="ECO:0000256" key="4">
    <source>
        <dbReference type="ARBA" id="ARBA00022989"/>
    </source>
</evidence>
<evidence type="ECO:0000259" key="10">
    <source>
        <dbReference type="Pfam" id="PF02272"/>
    </source>
</evidence>
<keyword evidence="3 8" id="KW-0812">Transmembrane</keyword>
<dbReference type="Pfam" id="PF01368">
    <property type="entry name" value="DHH"/>
    <property type="match status" value="1"/>
</dbReference>
<dbReference type="Gene3D" id="3.10.310.30">
    <property type="match status" value="1"/>
</dbReference>
<keyword evidence="13" id="KW-1185">Reference proteome</keyword>
<comment type="function">
    <text evidence="6">Has phosphodiesterase (PDE) activity against cyclic-di-AMP (c-di-AMP).</text>
</comment>
<feature type="domain" description="Cyclic-di-AMP phosphodiesterase GdpP-like PAS" evidence="11">
    <location>
        <begin position="74"/>
        <end position="150"/>
    </location>
</feature>
<feature type="binding site" evidence="7">
    <location>
        <position position="454"/>
    </location>
    <ligand>
        <name>Mn(2+)</name>
        <dbReference type="ChEBI" id="CHEBI:29035"/>
        <label>2</label>
    </ligand>
</feature>
<feature type="transmembrane region" description="Helical" evidence="8">
    <location>
        <begin position="15"/>
        <end position="48"/>
    </location>
</feature>
<feature type="binding site" evidence="7">
    <location>
        <position position="430"/>
    </location>
    <ligand>
        <name>Mn(2+)</name>
        <dbReference type="ChEBI" id="CHEBI:29035"/>
        <label>1</label>
    </ligand>
</feature>
<evidence type="ECO:0000256" key="7">
    <source>
        <dbReference type="PIRSR" id="PIRSR026583-50"/>
    </source>
</evidence>
<dbReference type="InterPro" id="IPR014528">
    <property type="entry name" value="GdpP/PdeA"/>
</dbReference>
<dbReference type="STRING" id="1121291.SAMN02745134_02900"/>
<evidence type="ECO:0000256" key="5">
    <source>
        <dbReference type="ARBA" id="ARBA00023136"/>
    </source>
</evidence>
<evidence type="ECO:0000256" key="6">
    <source>
        <dbReference type="PIRNR" id="PIRNR026583"/>
    </source>
</evidence>
<dbReference type="InterPro" id="IPR001667">
    <property type="entry name" value="DDH_dom"/>
</dbReference>
<dbReference type="InterPro" id="IPR049553">
    <property type="entry name" value="GdpP-like_PAS"/>
</dbReference>
<keyword evidence="5 6" id="KW-0472">Membrane</keyword>
<dbReference type="GO" id="GO:0003676">
    <property type="term" value="F:nucleic acid binding"/>
    <property type="evidence" value="ECO:0007669"/>
    <property type="project" value="UniProtKB-UniRule"/>
</dbReference>
<dbReference type="InterPro" id="IPR003156">
    <property type="entry name" value="DHHA1_dom"/>
</dbReference>
<evidence type="ECO:0000259" key="9">
    <source>
        <dbReference type="Pfam" id="PF01368"/>
    </source>
</evidence>
<organism evidence="12 13">
    <name type="scientific">Clostridium acidisoli DSM 12555</name>
    <dbReference type="NCBI Taxonomy" id="1121291"/>
    <lineage>
        <taxon>Bacteria</taxon>
        <taxon>Bacillati</taxon>
        <taxon>Bacillota</taxon>
        <taxon>Clostridia</taxon>
        <taxon>Eubacteriales</taxon>
        <taxon>Clostridiaceae</taxon>
        <taxon>Clostridium</taxon>
    </lineage>
</organism>
<feature type="domain" description="DHHA1" evidence="10">
    <location>
        <begin position="578"/>
        <end position="640"/>
    </location>
</feature>
<evidence type="ECO:0000256" key="8">
    <source>
        <dbReference type="SAM" id="Phobius"/>
    </source>
</evidence>
<feature type="binding site" evidence="7">
    <location>
        <position position="430"/>
    </location>
    <ligand>
        <name>Mn(2+)</name>
        <dbReference type="ChEBI" id="CHEBI:29035"/>
        <label>2</label>
    </ligand>
</feature>
<dbReference type="Gene3D" id="3.30.450.20">
    <property type="entry name" value="PAS domain"/>
    <property type="match status" value="1"/>
</dbReference>
<feature type="binding site" evidence="7">
    <location>
        <position position="357"/>
    </location>
    <ligand>
        <name>Mn(2+)</name>
        <dbReference type="ChEBI" id="CHEBI:29035"/>
        <label>1</label>
    </ligand>
</feature>
<dbReference type="PANTHER" id="PTHR47618:SF2">
    <property type="entry name" value="CYCLIC-DI-AMP PHOSPHODIESTERASE GDPP"/>
    <property type="match status" value="1"/>
</dbReference>
<dbReference type="InterPro" id="IPR038763">
    <property type="entry name" value="DHH_sf"/>
</dbReference>
<dbReference type="Proteomes" id="UP000192468">
    <property type="component" value="Unassembled WGS sequence"/>
</dbReference>
<dbReference type="GO" id="GO:0005886">
    <property type="term" value="C:plasma membrane"/>
    <property type="evidence" value="ECO:0007669"/>
    <property type="project" value="UniProtKB-SubCell"/>
</dbReference>
<proteinExistence type="inferred from homology"/>
<feature type="binding site" evidence="7">
    <location>
        <position position="509"/>
    </location>
    <ligand>
        <name>Mn(2+)</name>
        <dbReference type="ChEBI" id="CHEBI:29035"/>
        <label>2</label>
    </ligand>
</feature>
<dbReference type="OrthoDB" id="9759476at2"/>
<keyword evidence="6" id="KW-0378">Hydrolase</keyword>
<evidence type="ECO:0000259" key="11">
    <source>
        <dbReference type="Pfam" id="PF21370"/>
    </source>
</evidence>
<comment type="subcellular location">
    <subcellularLocation>
        <location evidence="1">Cell membrane</location>
        <topology evidence="1">Multi-pass membrane protein</topology>
    </subcellularLocation>
</comment>
<keyword evidence="4 8" id="KW-1133">Transmembrane helix</keyword>
<dbReference type="SUPFAM" id="SSF64182">
    <property type="entry name" value="DHH phosphoesterases"/>
    <property type="match status" value="1"/>
</dbReference>
<feature type="binding site" evidence="7">
    <location>
        <position position="363"/>
    </location>
    <ligand>
        <name>Mn(2+)</name>
        <dbReference type="ChEBI" id="CHEBI:29035"/>
        <label>2</label>
    </ligand>
</feature>
<gene>
    <name evidence="12" type="ORF">SAMN02745134_02900</name>
</gene>
<comment type="cofactor">
    <cofactor evidence="7">
        <name>Mn(2+)</name>
        <dbReference type="ChEBI" id="CHEBI:29035"/>
    </cofactor>
    <text evidence="7">For phosphodiesterase activity, probably binds 2 Mn(2+) per subunit.</text>
</comment>
<feature type="domain" description="DDH" evidence="9">
    <location>
        <begin position="351"/>
        <end position="506"/>
    </location>
</feature>
<evidence type="ECO:0000313" key="13">
    <source>
        <dbReference type="Proteomes" id="UP000192468"/>
    </source>
</evidence>
<dbReference type="Pfam" id="PF21370">
    <property type="entry name" value="PAS_GdpP"/>
    <property type="match status" value="1"/>
</dbReference>
<reference evidence="12 13" key="1">
    <citation type="submission" date="2017-04" db="EMBL/GenBank/DDBJ databases">
        <authorList>
            <person name="Afonso C.L."/>
            <person name="Miller P.J."/>
            <person name="Scott M.A."/>
            <person name="Spackman E."/>
            <person name="Goraichik I."/>
            <person name="Dimitrov K.M."/>
            <person name="Suarez D.L."/>
            <person name="Swayne D.E."/>
        </authorList>
    </citation>
    <scope>NUCLEOTIDE SEQUENCE [LARGE SCALE GENOMIC DNA]</scope>
    <source>
        <strain evidence="12 13">DSM 12555</strain>
    </source>
</reference>
<dbReference type="GO" id="GO:0046872">
    <property type="term" value="F:metal ion binding"/>
    <property type="evidence" value="ECO:0007669"/>
    <property type="project" value="UniProtKB-KW"/>
</dbReference>
<evidence type="ECO:0000256" key="1">
    <source>
        <dbReference type="ARBA" id="ARBA00004651"/>
    </source>
</evidence>
<dbReference type="Pfam" id="PF24898">
    <property type="entry name" value="GGDEF_GdpP"/>
    <property type="match status" value="1"/>
</dbReference>
<comment type="similarity">
    <text evidence="6">Belongs to the GdpP/PdeA phosphodiesterase family.</text>
</comment>
<keyword evidence="2 6" id="KW-1003">Cell membrane</keyword>
<dbReference type="AlphaFoldDB" id="A0A1W1XS55"/>